<accession>A0ABM7K0F2</accession>
<sequence length="297" mass="33047">MKETPDDRLMASSAPPPGKRLRQKIRRIAGTETRDQLKDLILFDHSQALKANHANPLNRAGKRCFSGTDQDGITLEILRRIGRLEDGVFAEFGVGDGTENNTLILAALGWKGFWVGGQDLAVSYSDGPRFTYQKAWITAENILALSRSCLQRINATQPDVISLDLDGNDIYLVEKLLADGIRPKLFVVEYNGKFPPPVKFQIAYDPEHVWQSDDYFGASLASFAALFAQFDYRLVCCNSHSGSDAFFIDSALAENFADVPTDINEIYCEPRYFLYAGFGQHKTSPRTVARILGGDKP</sequence>
<organism evidence="2 3">
    <name type="scientific">Mycobacterium mantenii</name>
    <dbReference type="NCBI Taxonomy" id="560555"/>
    <lineage>
        <taxon>Bacteria</taxon>
        <taxon>Bacillati</taxon>
        <taxon>Actinomycetota</taxon>
        <taxon>Actinomycetes</taxon>
        <taxon>Mycobacteriales</taxon>
        <taxon>Mycobacteriaceae</taxon>
        <taxon>Mycobacterium</taxon>
        <taxon>Mycobacterium avium complex (MAC)</taxon>
    </lineage>
</organism>
<evidence type="ECO:0008006" key="4">
    <source>
        <dbReference type="Google" id="ProtNLM"/>
    </source>
</evidence>
<dbReference type="Proteomes" id="UP000465812">
    <property type="component" value="Chromosome"/>
</dbReference>
<proteinExistence type="predicted"/>
<gene>
    <name evidence="2" type="ORF">MMAN_53520</name>
</gene>
<protein>
    <recommendedName>
        <fullName evidence="4">Methyltransferase FkbM domain-containing protein</fullName>
    </recommendedName>
</protein>
<evidence type="ECO:0000256" key="1">
    <source>
        <dbReference type="SAM" id="MobiDB-lite"/>
    </source>
</evidence>
<reference evidence="2 3" key="1">
    <citation type="journal article" date="2019" name="Emerg. Microbes Infect.">
        <title>Comprehensive subspecies identification of 175 nontuberculous mycobacteria species based on 7547 genomic profiles.</title>
        <authorList>
            <person name="Matsumoto Y."/>
            <person name="Kinjo T."/>
            <person name="Motooka D."/>
            <person name="Nabeya D."/>
            <person name="Jung N."/>
            <person name="Uechi K."/>
            <person name="Horii T."/>
            <person name="Iida T."/>
            <person name="Fujita J."/>
            <person name="Nakamura S."/>
        </authorList>
    </citation>
    <scope>NUCLEOTIDE SEQUENCE [LARGE SCALE GENOMIC DNA]</scope>
    <source>
        <strain evidence="2 3">JCM 18113</strain>
    </source>
</reference>
<evidence type="ECO:0000313" key="3">
    <source>
        <dbReference type="Proteomes" id="UP000465812"/>
    </source>
</evidence>
<evidence type="ECO:0000313" key="2">
    <source>
        <dbReference type="EMBL" id="BBY41218.1"/>
    </source>
</evidence>
<dbReference type="EMBL" id="AP022590">
    <property type="protein sequence ID" value="BBY41218.1"/>
    <property type="molecule type" value="Genomic_DNA"/>
</dbReference>
<keyword evidence="3" id="KW-1185">Reference proteome</keyword>
<feature type="region of interest" description="Disordered" evidence="1">
    <location>
        <begin position="1"/>
        <end position="21"/>
    </location>
</feature>
<name>A0ABM7K0F2_MYCNT</name>